<gene>
    <name evidence="1" type="ORF">EHI47_37885</name>
</gene>
<dbReference type="Proteomes" id="UP000283817">
    <property type="component" value="Unassembled WGS sequence"/>
</dbReference>
<dbReference type="AlphaFoldDB" id="A0A444HHW0"/>
<proteinExistence type="predicted"/>
<reference evidence="1 2" key="1">
    <citation type="submission" date="2019-01" db="EMBL/GenBank/DDBJ databases">
        <title>RHIZO-ID as a novel technology for direct rhizobia identification.</title>
        <authorList>
            <person name="De Meyer S.E."/>
        </authorList>
    </citation>
    <scope>NUCLEOTIDE SEQUENCE [LARGE SCALE GENOMIC DNA]</scope>
    <source>
        <strain evidence="1 2">WSM448</strain>
    </source>
</reference>
<evidence type="ECO:0000313" key="1">
    <source>
        <dbReference type="EMBL" id="RWX20964.1"/>
    </source>
</evidence>
<accession>A0A444HHW0</accession>
<comment type="caution">
    <text evidence="1">The sequence shown here is derived from an EMBL/GenBank/DDBJ whole genome shotgun (WGS) entry which is preliminary data.</text>
</comment>
<sequence length="195" mass="21713">MSNIIHPGAGILFMKVGTHAQETLEDIIKRKSEEIKQTGYGMWGYGGNTCHPTSMVQPFARRFAEAGEPIHLCMEAMTSNHFAEPLCAAEYSADGVTWQTIPDTIEVRGSRYALVIAELREDVFDLPLDMTRVPVGPSAGRLGSRYINGRVDKACLEVLDGPERSNEAMEQPKERPINLVAELKAPYAVFLRNYR</sequence>
<evidence type="ECO:0000313" key="2">
    <source>
        <dbReference type="Proteomes" id="UP000283817"/>
    </source>
</evidence>
<name>A0A444HHW0_RHILE</name>
<protein>
    <submittedName>
        <fullName evidence="1">Uncharacterized protein</fullName>
    </submittedName>
</protein>
<dbReference type="RefSeq" id="WP_128412776.1">
    <property type="nucleotide sequence ID" value="NZ_JAAXDS010000022.1"/>
</dbReference>
<organism evidence="1 2">
    <name type="scientific">Rhizobium leguminosarum</name>
    <dbReference type="NCBI Taxonomy" id="384"/>
    <lineage>
        <taxon>Bacteria</taxon>
        <taxon>Pseudomonadati</taxon>
        <taxon>Pseudomonadota</taxon>
        <taxon>Alphaproteobacteria</taxon>
        <taxon>Hyphomicrobiales</taxon>
        <taxon>Rhizobiaceae</taxon>
        <taxon>Rhizobium/Agrobacterium group</taxon>
        <taxon>Rhizobium</taxon>
    </lineage>
</organism>
<dbReference type="EMBL" id="SBHX01000133">
    <property type="protein sequence ID" value="RWX20964.1"/>
    <property type="molecule type" value="Genomic_DNA"/>
</dbReference>